<accession>A0ABP4Y056</accession>
<gene>
    <name evidence="1" type="ORF">GCM10009749_04380</name>
</gene>
<comment type="caution">
    <text evidence="1">The sequence shown here is derived from an EMBL/GenBank/DDBJ whole genome shotgun (WGS) entry which is preliminary data.</text>
</comment>
<name>A0ABP4Y056_9MICO</name>
<organism evidence="1 2">
    <name type="scientific">Agromyces neolithicus</name>
    <dbReference type="NCBI Taxonomy" id="269420"/>
    <lineage>
        <taxon>Bacteria</taxon>
        <taxon>Bacillati</taxon>
        <taxon>Actinomycetota</taxon>
        <taxon>Actinomycetes</taxon>
        <taxon>Micrococcales</taxon>
        <taxon>Microbacteriaceae</taxon>
        <taxon>Agromyces</taxon>
    </lineage>
</organism>
<evidence type="ECO:0008006" key="3">
    <source>
        <dbReference type="Google" id="ProtNLM"/>
    </source>
</evidence>
<evidence type="ECO:0000313" key="2">
    <source>
        <dbReference type="Proteomes" id="UP001500002"/>
    </source>
</evidence>
<proteinExistence type="predicted"/>
<sequence length="489" mass="49883">MGDTLTISGGGETTVATDELFVDAARLGAAAGVIDDWASRAATLTTELDAVAFDSGLGGWAEPAPADAMRRVERALGRCGGTADELRAALIASAETYGWAERTIDGFWKAGGGLLAGMLGAHLFSLHGVGLAVGLGANVAWRGVFGGQTPLDEWVASQRGVLSDPMFVRLVSVAADSFDEFIAGARGVPGYGAIGQFVGAPESAAVLLWLTALLGTKVLVDGPVSVTRAVPGVGAPPGHPAAAPVRMAAAPTGVGDLANRVPSGDGPQIRIERYGEPDEPRWVVYVSGTVESSLVAGDEPFDMSANVFGIADDSWIDELRTAGAESGAGERAVRQAMEAAGVSPGDPVMPVGHSGGGIIAAKLAADPELNIVGAVNLGGPVASAPTIESVPVLSIEHDEDIVPAVGGSGHPSDERLTVSRSVLEGGTEYDSALPAHELARYRATAALIDESDEQRLTAFRELVGFTGGGTGDVTEWKATRDVSSSTDAR</sequence>
<dbReference type="RefSeq" id="WP_344292940.1">
    <property type="nucleotide sequence ID" value="NZ_BAAANJ010000001.1"/>
</dbReference>
<dbReference type="Gene3D" id="3.40.50.1820">
    <property type="entry name" value="alpha/beta hydrolase"/>
    <property type="match status" value="1"/>
</dbReference>
<dbReference type="InterPro" id="IPR029058">
    <property type="entry name" value="AB_hydrolase_fold"/>
</dbReference>
<reference evidence="2" key="1">
    <citation type="journal article" date="2019" name="Int. J. Syst. Evol. Microbiol.">
        <title>The Global Catalogue of Microorganisms (GCM) 10K type strain sequencing project: providing services to taxonomists for standard genome sequencing and annotation.</title>
        <authorList>
            <consortium name="The Broad Institute Genomics Platform"/>
            <consortium name="The Broad Institute Genome Sequencing Center for Infectious Disease"/>
            <person name="Wu L."/>
            <person name="Ma J."/>
        </authorList>
    </citation>
    <scope>NUCLEOTIDE SEQUENCE [LARGE SCALE GENOMIC DNA]</scope>
    <source>
        <strain evidence="2">JCM 14322</strain>
    </source>
</reference>
<evidence type="ECO:0000313" key="1">
    <source>
        <dbReference type="EMBL" id="GAA1799680.1"/>
    </source>
</evidence>
<protein>
    <recommendedName>
        <fullName evidence="3">Alpha/beta hydrolase</fullName>
    </recommendedName>
</protein>
<dbReference type="Proteomes" id="UP001500002">
    <property type="component" value="Unassembled WGS sequence"/>
</dbReference>
<dbReference type="EMBL" id="BAAANJ010000001">
    <property type="protein sequence ID" value="GAA1799680.1"/>
    <property type="molecule type" value="Genomic_DNA"/>
</dbReference>
<keyword evidence="2" id="KW-1185">Reference proteome</keyword>
<dbReference type="SUPFAM" id="SSF53474">
    <property type="entry name" value="alpha/beta-Hydrolases"/>
    <property type="match status" value="1"/>
</dbReference>